<comment type="caution">
    <text evidence="1">The sequence shown here is derived from an EMBL/GenBank/DDBJ whole genome shotgun (WGS) entry which is preliminary data.</text>
</comment>
<evidence type="ECO:0000313" key="1">
    <source>
        <dbReference type="EMBL" id="GAA2940220.1"/>
    </source>
</evidence>
<dbReference type="RefSeq" id="WP_346090096.1">
    <property type="nucleotide sequence ID" value="NZ_BAAAVA010000068.1"/>
</dbReference>
<reference evidence="1 2" key="1">
    <citation type="journal article" date="2019" name="Int. J. Syst. Evol. Microbiol.">
        <title>The Global Catalogue of Microorganisms (GCM) 10K type strain sequencing project: providing services to taxonomists for standard genome sequencing and annotation.</title>
        <authorList>
            <consortium name="The Broad Institute Genomics Platform"/>
            <consortium name="The Broad Institute Genome Sequencing Center for Infectious Disease"/>
            <person name="Wu L."/>
            <person name="Ma J."/>
        </authorList>
    </citation>
    <scope>NUCLEOTIDE SEQUENCE [LARGE SCALE GENOMIC DNA]</scope>
    <source>
        <strain evidence="1 2">JCM 9650</strain>
    </source>
</reference>
<sequence>MTTGGGKSYYYLTDATGNVLGLVDDSGKRTHIYAYAPTGPPRGTTAEAVPPAVPLRRRLR</sequence>
<dbReference type="Proteomes" id="UP001501423">
    <property type="component" value="Unassembled WGS sequence"/>
</dbReference>
<gene>
    <name evidence="1" type="ORF">GCM10010478_47430</name>
</gene>
<name>A0ABN3X8M3_9ACTN</name>
<evidence type="ECO:0000313" key="2">
    <source>
        <dbReference type="Proteomes" id="UP001501423"/>
    </source>
</evidence>
<proteinExistence type="predicted"/>
<accession>A0ABN3X8M3</accession>
<dbReference type="EMBL" id="BAAAVA010000068">
    <property type="protein sequence ID" value="GAA2940220.1"/>
    <property type="molecule type" value="Genomic_DNA"/>
</dbReference>
<keyword evidence="2" id="KW-1185">Reference proteome</keyword>
<organism evidence="1 2">
    <name type="scientific">Streptomyces erythrogriseus</name>
    <dbReference type="NCBI Taxonomy" id="284027"/>
    <lineage>
        <taxon>Bacteria</taxon>
        <taxon>Bacillati</taxon>
        <taxon>Actinomycetota</taxon>
        <taxon>Actinomycetes</taxon>
        <taxon>Kitasatosporales</taxon>
        <taxon>Streptomycetaceae</taxon>
        <taxon>Streptomyces</taxon>
        <taxon>Streptomyces griseoincarnatus group</taxon>
    </lineage>
</organism>
<protein>
    <recommendedName>
        <fullName evidence="3">RHS repeat-associated core domain-containing protein</fullName>
    </recommendedName>
</protein>
<evidence type="ECO:0008006" key="3">
    <source>
        <dbReference type="Google" id="ProtNLM"/>
    </source>
</evidence>
<dbReference type="Gene3D" id="2.180.10.10">
    <property type="entry name" value="RHS repeat-associated core"/>
    <property type="match status" value="1"/>
</dbReference>